<name>A0A5C6M153_9PLAN</name>
<reference evidence="1 2" key="2">
    <citation type="submission" date="2019-08" db="EMBL/GenBank/DDBJ databases">
        <authorList>
            <person name="Henke P."/>
        </authorList>
    </citation>
    <scope>NUCLEOTIDE SEQUENCE [LARGE SCALE GENOMIC DNA]</scope>
    <source>
        <strain evidence="1">Phe10_nw2017</strain>
    </source>
</reference>
<proteinExistence type="predicted"/>
<dbReference type="Proteomes" id="UP000321083">
    <property type="component" value="Unassembled WGS sequence"/>
</dbReference>
<evidence type="ECO:0000313" key="2">
    <source>
        <dbReference type="Proteomes" id="UP000321083"/>
    </source>
</evidence>
<keyword evidence="2" id="KW-1185">Reference proteome</keyword>
<protein>
    <submittedName>
        <fullName evidence="1">Uncharacterized protein</fullName>
    </submittedName>
</protein>
<accession>A0A5C6M153</accession>
<organism evidence="1 2">
    <name type="scientific">Planctomyces bekefii</name>
    <dbReference type="NCBI Taxonomy" id="1653850"/>
    <lineage>
        <taxon>Bacteria</taxon>
        <taxon>Pseudomonadati</taxon>
        <taxon>Planctomycetota</taxon>
        <taxon>Planctomycetia</taxon>
        <taxon>Planctomycetales</taxon>
        <taxon>Planctomycetaceae</taxon>
        <taxon>Planctomyces</taxon>
    </lineage>
</organism>
<reference evidence="1 2" key="1">
    <citation type="submission" date="2019-08" db="EMBL/GenBank/DDBJ databases">
        <title>100 year-old enigma solved: identification of Planctomyces bekefii, the type genus and species of the phylum Planctomycetes.</title>
        <authorList>
            <person name="Svetlana D.N."/>
            <person name="Overmann J."/>
        </authorList>
    </citation>
    <scope>NUCLEOTIDE SEQUENCE [LARGE SCALE GENOMIC DNA]</scope>
    <source>
        <strain evidence="1">Phe10_nw2017</strain>
    </source>
</reference>
<gene>
    <name evidence="1" type="ORF">E3A20_24060</name>
</gene>
<comment type="caution">
    <text evidence="1">The sequence shown here is derived from an EMBL/GenBank/DDBJ whole genome shotgun (WGS) entry which is preliminary data.</text>
</comment>
<dbReference type="EMBL" id="SRHE01000655">
    <property type="protein sequence ID" value="TWW08466.1"/>
    <property type="molecule type" value="Genomic_DNA"/>
</dbReference>
<dbReference type="AlphaFoldDB" id="A0A5C6M153"/>
<evidence type="ECO:0000313" key="1">
    <source>
        <dbReference type="EMBL" id="TWW08466.1"/>
    </source>
</evidence>
<sequence length="97" mass="10408">MLVRLGKSAASDAEDLRMVLQQHFDEVSGSCERHGIPVTVVDYSELMADAESVVARLSEFLGGGLQTDRMAAGSVNPKIPCLYARLPVAIDVQSMGE</sequence>